<sequence length="213" mass="23141">MKSEPIELIIFDSDGTLVDSEGLTDEAIVACAAEFGAQLSLAEMERFKGGNMNDCIAHIESVRGTPLPRTAFQALLREYAFTLYQQRLQPIAGAPALLQALKTPFCLASNGPREKIEHCLKITSLFHHFEQDIFSAYEVGAWKPAPDLFLHAAQQKGVAPSRCVVVEDSIPGVQAGIAAGMRVFALQAGHTKANFPPEVTVISALSELHQHLM</sequence>
<evidence type="ECO:0000256" key="1">
    <source>
        <dbReference type="ARBA" id="ARBA00001946"/>
    </source>
</evidence>
<dbReference type="Gene3D" id="1.10.150.240">
    <property type="entry name" value="Putative phosphatase, domain 2"/>
    <property type="match status" value="1"/>
</dbReference>
<dbReference type="EMBL" id="WINI01000014">
    <property type="protein sequence ID" value="MQR02694.1"/>
    <property type="molecule type" value="Genomic_DNA"/>
</dbReference>
<dbReference type="PANTHER" id="PTHR46193">
    <property type="entry name" value="6-PHOSPHOGLUCONATE PHOSPHATASE"/>
    <property type="match status" value="1"/>
</dbReference>
<dbReference type="SUPFAM" id="SSF56784">
    <property type="entry name" value="HAD-like"/>
    <property type="match status" value="1"/>
</dbReference>
<dbReference type="InterPro" id="IPR006439">
    <property type="entry name" value="HAD-SF_hydro_IA"/>
</dbReference>
<dbReference type="InterPro" id="IPR023214">
    <property type="entry name" value="HAD_sf"/>
</dbReference>
<accession>A0A843YYF0</accession>
<keyword evidence="5" id="KW-0378">Hydrolase</keyword>
<dbReference type="InterPro" id="IPR023198">
    <property type="entry name" value="PGP-like_dom2"/>
</dbReference>
<protein>
    <submittedName>
        <fullName evidence="5">HAD-IA family hydrolase</fullName>
    </submittedName>
</protein>
<gene>
    <name evidence="5" type="ORF">GEV47_18610</name>
</gene>
<evidence type="ECO:0000313" key="6">
    <source>
        <dbReference type="Proteomes" id="UP000451565"/>
    </source>
</evidence>
<keyword evidence="3" id="KW-0479">Metal-binding</keyword>
<dbReference type="Gene3D" id="3.40.50.1000">
    <property type="entry name" value="HAD superfamily/HAD-like"/>
    <property type="match status" value="1"/>
</dbReference>
<name>A0A843YYF0_9BURK</name>
<dbReference type="SFLD" id="SFLDG01135">
    <property type="entry name" value="C1.5.6:_HAD__Beta-PGM__Phospha"/>
    <property type="match status" value="1"/>
</dbReference>
<dbReference type="OrthoDB" id="9800058at2"/>
<evidence type="ECO:0000256" key="2">
    <source>
        <dbReference type="ARBA" id="ARBA00006171"/>
    </source>
</evidence>
<comment type="similarity">
    <text evidence="2">Belongs to the HAD-like hydrolase superfamily. CbbY/CbbZ/Gph/YieH family.</text>
</comment>
<evidence type="ECO:0000256" key="4">
    <source>
        <dbReference type="ARBA" id="ARBA00022842"/>
    </source>
</evidence>
<dbReference type="PRINTS" id="PR00413">
    <property type="entry name" value="HADHALOGNASE"/>
</dbReference>
<dbReference type="PANTHER" id="PTHR46193:SF10">
    <property type="entry name" value="6-PHOSPHOGLUCONATE PHOSPHATASE"/>
    <property type="match status" value="1"/>
</dbReference>
<comment type="cofactor">
    <cofactor evidence="1">
        <name>Mg(2+)</name>
        <dbReference type="ChEBI" id="CHEBI:18420"/>
    </cofactor>
</comment>
<dbReference type="SFLD" id="SFLDG01129">
    <property type="entry name" value="C1.5:_HAD__Beta-PGM__Phosphata"/>
    <property type="match status" value="1"/>
</dbReference>
<dbReference type="RefSeq" id="WP_153236320.1">
    <property type="nucleotide sequence ID" value="NZ_WINI01000014.1"/>
</dbReference>
<keyword evidence="6" id="KW-1185">Reference proteome</keyword>
<dbReference type="InterPro" id="IPR051600">
    <property type="entry name" value="Beta-PGM-like"/>
</dbReference>
<comment type="caution">
    <text evidence="5">The sequence shown here is derived from an EMBL/GenBank/DDBJ whole genome shotgun (WGS) entry which is preliminary data.</text>
</comment>
<dbReference type="InterPro" id="IPR036412">
    <property type="entry name" value="HAD-like_sf"/>
</dbReference>
<dbReference type="CDD" id="cd07526">
    <property type="entry name" value="HAD_BPGM_like"/>
    <property type="match status" value="1"/>
</dbReference>
<keyword evidence="4" id="KW-0460">Magnesium</keyword>
<dbReference type="GO" id="GO:0046872">
    <property type="term" value="F:metal ion binding"/>
    <property type="evidence" value="ECO:0007669"/>
    <property type="project" value="UniProtKB-KW"/>
</dbReference>
<organism evidence="5 6">
    <name type="scientific">Glaciimonas soli</name>
    <dbReference type="NCBI Taxonomy" id="2590999"/>
    <lineage>
        <taxon>Bacteria</taxon>
        <taxon>Pseudomonadati</taxon>
        <taxon>Pseudomonadota</taxon>
        <taxon>Betaproteobacteria</taxon>
        <taxon>Burkholderiales</taxon>
        <taxon>Oxalobacteraceae</taxon>
        <taxon>Glaciimonas</taxon>
    </lineage>
</organism>
<proteinExistence type="inferred from homology"/>
<evidence type="ECO:0000313" key="5">
    <source>
        <dbReference type="EMBL" id="MQR02694.1"/>
    </source>
</evidence>
<dbReference type="GO" id="GO:0016787">
    <property type="term" value="F:hydrolase activity"/>
    <property type="evidence" value="ECO:0007669"/>
    <property type="project" value="UniProtKB-KW"/>
</dbReference>
<reference evidence="5 6" key="1">
    <citation type="submission" date="2019-10" db="EMBL/GenBank/DDBJ databases">
        <title>Glaciimonas soli sp. nov., a psychrophilic bacterium isolated from the forest soil of a high elevation mountain in Taiwan.</title>
        <authorList>
            <person name="Wang L.-T."/>
            <person name="Shieh W.Y."/>
        </authorList>
    </citation>
    <scope>NUCLEOTIDE SEQUENCE [LARGE SCALE GENOMIC DNA]</scope>
    <source>
        <strain evidence="5 6">GS1</strain>
    </source>
</reference>
<dbReference type="Pfam" id="PF00702">
    <property type="entry name" value="Hydrolase"/>
    <property type="match status" value="1"/>
</dbReference>
<dbReference type="Proteomes" id="UP000451565">
    <property type="component" value="Unassembled WGS sequence"/>
</dbReference>
<dbReference type="SFLD" id="SFLDS00003">
    <property type="entry name" value="Haloacid_Dehalogenase"/>
    <property type="match status" value="1"/>
</dbReference>
<dbReference type="AlphaFoldDB" id="A0A843YYF0"/>
<evidence type="ECO:0000256" key="3">
    <source>
        <dbReference type="ARBA" id="ARBA00022723"/>
    </source>
</evidence>
<dbReference type="NCBIfam" id="TIGR01509">
    <property type="entry name" value="HAD-SF-IA-v3"/>
    <property type="match status" value="1"/>
</dbReference>